<reference evidence="9" key="3">
    <citation type="submission" date="2025-09" db="UniProtKB">
        <authorList>
            <consortium name="Ensembl"/>
        </authorList>
    </citation>
    <scope>IDENTIFICATION</scope>
</reference>
<name>A0A8C9WKK2_SCLFO</name>
<feature type="compositionally biased region" description="Polar residues" evidence="7">
    <location>
        <begin position="174"/>
        <end position="190"/>
    </location>
</feature>
<dbReference type="GeneTree" id="ENSGT00940000177459"/>
<evidence type="ECO:0000256" key="1">
    <source>
        <dbReference type="ARBA" id="ARBA00004479"/>
    </source>
</evidence>
<dbReference type="PANTHER" id="PTHR15076:SF15">
    <property type="entry name" value="CD99 ANTIGEN"/>
    <property type="match status" value="1"/>
</dbReference>
<evidence type="ECO:0000256" key="2">
    <source>
        <dbReference type="ARBA" id="ARBA00008763"/>
    </source>
</evidence>
<proteinExistence type="inferred from homology"/>
<protein>
    <submittedName>
        <fullName evidence="9">CD99 antigen-like protein 2</fullName>
    </submittedName>
</protein>
<dbReference type="OrthoDB" id="8963727at2759"/>
<evidence type="ECO:0000256" key="6">
    <source>
        <dbReference type="ARBA" id="ARBA00023136"/>
    </source>
</evidence>
<accession>A0A8C9WKK2</accession>
<keyword evidence="10" id="KW-1185">Reference proteome</keyword>
<evidence type="ECO:0000256" key="7">
    <source>
        <dbReference type="SAM" id="MobiDB-lite"/>
    </source>
</evidence>
<evidence type="ECO:0000256" key="5">
    <source>
        <dbReference type="ARBA" id="ARBA00022989"/>
    </source>
</evidence>
<comment type="similarity">
    <text evidence="2">Belongs to the CD99 family.</text>
</comment>
<organism evidence="9 10">
    <name type="scientific">Scleropages formosus</name>
    <name type="common">Asian bonytongue</name>
    <name type="synonym">Osteoglossum formosum</name>
    <dbReference type="NCBI Taxonomy" id="113540"/>
    <lineage>
        <taxon>Eukaryota</taxon>
        <taxon>Metazoa</taxon>
        <taxon>Chordata</taxon>
        <taxon>Craniata</taxon>
        <taxon>Vertebrata</taxon>
        <taxon>Euteleostomi</taxon>
        <taxon>Actinopterygii</taxon>
        <taxon>Neopterygii</taxon>
        <taxon>Teleostei</taxon>
        <taxon>Osteoglossocephala</taxon>
        <taxon>Osteoglossomorpha</taxon>
        <taxon>Osteoglossiformes</taxon>
        <taxon>Osteoglossidae</taxon>
        <taxon>Scleropages</taxon>
    </lineage>
</organism>
<keyword evidence="3 8" id="KW-0812">Transmembrane</keyword>
<dbReference type="GO" id="GO:0072683">
    <property type="term" value="P:T cell extravasation"/>
    <property type="evidence" value="ECO:0007669"/>
    <property type="project" value="TreeGrafter"/>
</dbReference>
<reference evidence="9" key="2">
    <citation type="submission" date="2025-08" db="UniProtKB">
        <authorList>
            <consortium name="Ensembl"/>
        </authorList>
    </citation>
    <scope>IDENTIFICATION</scope>
</reference>
<evidence type="ECO:0000256" key="4">
    <source>
        <dbReference type="ARBA" id="ARBA00022729"/>
    </source>
</evidence>
<evidence type="ECO:0000256" key="3">
    <source>
        <dbReference type="ARBA" id="ARBA00022692"/>
    </source>
</evidence>
<sequence length="190" mass="20392">KLRRRVHRDHIALTGSYGNAVSHNFIITDNSKVLKDVFLLFAFLSGFDLSDAFDTTVSTTWTVPASVKPKSPVTGEAVPFVPESSKQPPKDLETRKPTISHPSKTDTGPVGDSDLEQHGGDSEPDAGSGPVAGILSAVGVAILGAATSFFAYQKKKWCFKVQGGDPERADKNIQENQTEPQVLSNLQNTA</sequence>
<dbReference type="AlphaFoldDB" id="A0A8C9WKK2"/>
<dbReference type="Pfam" id="PF12301">
    <property type="entry name" value="CD99L2"/>
    <property type="match status" value="1"/>
</dbReference>
<dbReference type="GO" id="GO:0034109">
    <property type="term" value="P:homotypic cell-cell adhesion"/>
    <property type="evidence" value="ECO:0007669"/>
    <property type="project" value="TreeGrafter"/>
</dbReference>
<reference evidence="9 10" key="1">
    <citation type="submission" date="2019-04" db="EMBL/GenBank/DDBJ databases">
        <authorList>
            <consortium name="Wellcome Sanger Institute Data Sharing"/>
        </authorList>
    </citation>
    <scope>NUCLEOTIDE SEQUENCE [LARGE SCALE GENOMIC DNA]</scope>
</reference>
<gene>
    <name evidence="9" type="primary">LOC108927780</name>
</gene>
<dbReference type="GO" id="GO:0005886">
    <property type="term" value="C:plasma membrane"/>
    <property type="evidence" value="ECO:0007669"/>
    <property type="project" value="TreeGrafter"/>
</dbReference>
<dbReference type="Proteomes" id="UP000694397">
    <property type="component" value="Chromosome 12"/>
</dbReference>
<keyword evidence="6 8" id="KW-0472">Membrane</keyword>
<dbReference type="GO" id="GO:2000391">
    <property type="term" value="P:positive regulation of neutrophil extravasation"/>
    <property type="evidence" value="ECO:0007669"/>
    <property type="project" value="TreeGrafter"/>
</dbReference>
<comment type="subcellular location">
    <subcellularLocation>
        <location evidence="1">Membrane</location>
        <topology evidence="1">Single-pass type I membrane protein</topology>
    </subcellularLocation>
</comment>
<feature type="transmembrane region" description="Helical" evidence="8">
    <location>
        <begin position="131"/>
        <end position="152"/>
    </location>
</feature>
<dbReference type="Ensembl" id="ENSSFOT00015051799.1">
    <property type="protein sequence ID" value="ENSSFOP00015076447.1"/>
    <property type="gene ID" value="ENSSFOG00015023296.2"/>
</dbReference>
<feature type="region of interest" description="Disordered" evidence="7">
    <location>
        <begin position="163"/>
        <end position="190"/>
    </location>
</feature>
<evidence type="ECO:0000313" key="10">
    <source>
        <dbReference type="Proteomes" id="UP000694397"/>
    </source>
</evidence>
<keyword evidence="4" id="KW-0732">Signal</keyword>
<dbReference type="InterPro" id="IPR022078">
    <property type="entry name" value="CD99L2"/>
</dbReference>
<dbReference type="PANTHER" id="PTHR15076">
    <property type="entry name" value="CD99/MIC2 PROTEIN RELATED"/>
    <property type="match status" value="1"/>
</dbReference>
<evidence type="ECO:0000313" key="9">
    <source>
        <dbReference type="Ensembl" id="ENSSFOP00015076447.1"/>
    </source>
</evidence>
<keyword evidence="5 8" id="KW-1133">Transmembrane helix</keyword>
<evidence type="ECO:0000256" key="8">
    <source>
        <dbReference type="SAM" id="Phobius"/>
    </source>
</evidence>
<feature type="region of interest" description="Disordered" evidence="7">
    <location>
        <begin position="65"/>
        <end position="128"/>
    </location>
</feature>